<evidence type="ECO:0000313" key="2">
    <source>
        <dbReference type="EMBL" id="SFP09642.1"/>
    </source>
</evidence>
<dbReference type="EMBL" id="FOVH01000011">
    <property type="protein sequence ID" value="SFP09642.1"/>
    <property type="molecule type" value="Genomic_DNA"/>
</dbReference>
<dbReference type="SUPFAM" id="SSF56801">
    <property type="entry name" value="Acetyl-CoA synthetase-like"/>
    <property type="match status" value="1"/>
</dbReference>
<evidence type="ECO:0000256" key="1">
    <source>
        <dbReference type="SAM" id="MobiDB-lite"/>
    </source>
</evidence>
<protein>
    <recommendedName>
        <fullName evidence="4">AMP-binding enzyme C-terminal domain-containing protein</fullName>
    </recommendedName>
</protein>
<reference evidence="2 3" key="1">
    <citation type="submission" date="2016-10" db="EMBL/GenBank/DDBJ databases">
        <authorList>
            <person name="de Groot N.N."/>
        </authorList>
    </citation>
    <scope>NUCLEOTIDE SEQUENCE [LARGE SCALE GENOMIC DNA]</scope>
    <source>
        <strain evidence="2 3">DSM 43067</strain>
    </source>
</reference>
<organism evidence="2 3">
    <name type="scientific">Actinomadura madurae</name>
    <dbReference type="NCBI Taxonomy" id="1993"/>
    <lineage>
        <taxon>Bacteria</taxon>
        <taxon>Bacillati</taxon>
        <taxon>Actinomycetota</taxon>
        <taxon>Actinomycetes</taxon>
        <taxon>Streptosporangiales</taxon>
        <taxon>Thermomonosporaceae</taxon>
        <taxon>Actinomadura</taxon>
    </lineage>
</organism>
<sequence length="38" mass="4469">MTCPTSVERRTEIPRNPTGKILKRDLRAPYWQGRDRAV</sequence>
<dbReference type="Proteomes" id="UP000183413">
    <property type="component" value="Unassembled WGS sequence"/>
</dbReference>
<dbReference type="AlphaFoldDB" id="A0A1I5MJ86"/>
<name>A0A1I5MJ86_9ACTN</name>
<dbReference type="InParanoid" id="A0A1I5MJ86"/>
<evidence type="ECO:0008006" key="4">
    <source>
        <dbReference type="Google" id="ProtNLM"/>
    </source>
</evidence>
<accession>A0A1I5MJ86</accession>
<dbReference type="STRING" id="1993.SAMN04489713_111315"/>
<evidence type="ECO:0000313" key="3">
    <source>
        <dbReference type="Proteomes" id="UP000183413"/>
    </source>
</evidence>
<feature type="region of interest" description="Disordered" evidence="1">
    <location>
        <begin position="1"/>
        <end position="27"/>
    </location>
</feature>
<proteinExistence type="predicted"/>
<keyword evidence="3" id="KW-1185">Reference proteome</keyword>
<gene>
    <name evidence="2" type="ORF">SAMN04489713_111315</name>
</gene>